<dbReference type="InterPro" id="IPR042095">
    <property type="entry name" value="SUMF_sf"/>
</dbReference>
<dbReference type="EMBL" id="JACJTC010000012">
    <property type="protein sequence ID" value="MBD2613135.1"/>
    <property type="molecule type" value="Genomic_DNA"/>
</dbReference>
<dbReference type="Gene3D" id="3.90.1580.10">
    <property type="entry name" value="paralog of FGE (formylglycine-generating enzyme)"/>
    <property type="match status" value="1"/>
</dbReference>
<evidence type="ECO:0000259" key="1">
    <source>
        <dbReference type="Pfam" id="PF03781"/>
    </source>
</evidence>
<dbReference type="SUPFAM" id="SSF56436">
    <property type="entry name" value="C-type lectin-like"/>
    <property type="match status" value="1"/>
</dbReference>
<reference evidence="2 3" key="1">
    <citation type="journal article" date="2020" name="ISME J.">
        <title>Comparative genomics reveals insights into cyanobacterial evolution and habitat adaptation.</title>
        <authorList>
            <person name="Chen M.Y."/>
            <person name="Teng W.K."/>
            <person name="Zhao L."/>
            <person name="Hu C.X."/>
            <person name="Zhou Y.K."/>
            <person name="Han B.P."/>
            <person name="Song L.R."/>
            <person name="Shu W.S."/>
        </authorList>
    </citation>
    <scope>NUCLEOTIDE SEQUENCE [LARGE SCALE GENOMIC DNA]</scope>
    <source>
        <strain evidence="2 3">FACHB-252</strain>
    </source>
</reference>
<protein>
    <submittedName>
        <fullName evidence="2">Formylglycine-generating enzyme family protein</fullName>
    </submittedName>
</protein>
<dbReference type="PANTHER" id="PTHR23150">
    <property type="entry name" value="SULFATASE MODIFYING FACTOR 1, 2"/>
    <property type="match status" value="1"/>
</dbReference>
<dbReference type="Proteomes" id="UP000606396">
    <property type="component" value="Unassembled WGS sequence"/>
</dbReference>
<organism evidence="2 3">
    <name type="scientific">Nostoc punctiforme FACHB-252</name>
    <dbReference type="NCBI Taxonomy" id="1357509"/>
    <lineage>
        <taxon>Bacteria</taxon>
        <taxon>Bacillati</taxon>
        <taxon>Cyanobacteriota</taxon>
        <taxon>Cyanophyceae</taxon>
        <taxon>Nostocales</taxon>
        <taxon>Nostocaceae</taxon>
        <taxon>Nostoc</taxon>
    </lineage>
</organism>
<comment type="caution">
    <text evidence="2">The sequence shown here is derived from an EMBL/GenBank/DDBJ whole genome shotgun (WGS) entry which is preliminary data.</text>
</comment>
<accession>A0ABR8HD94</accession>
<dbReference type="InterPro" id="IPR005532">
    <property type="entry name" value="SUMF_dom"/>
</dbReference>
<dbReference type="PANTHER" id="PTHR23150:SF19">
    <property type="entry name" value="FORMYLGLYCINE-GENERATING ENZYME"/>
    <property type="match status" value="1"/>
</dbReference>
<feature type="domain" description="Sulfatase-modifying factor enzyme-like" evidence="1">
    <location>
        <begin position="141"/>
        <end position="369"/>
    </location>
</feature>
<keyword evidence="3" id="KW-1185">Reference proteome</keyword>
<sequence length="377" mass="42089">MELEPENRPQTMQEWLESLKEPPVVVVAPINNHPQINKNSQVNNNQQTLVKPSRRKFIQTVGWMGVGLGTVTVGKLITDAFRKPSTSPNASTKQSTSPKELSLKTFNFKTVTVDAKGNITNRRNGQAKYFVEHLGNGVTLEMVQIPGGTFKMGSPEEEVGRNEDESPQHQVTVPGFFMGRYEVTQAQYQAIIGTNPAVFKGEKLPVETVSWNDAVEFCQKLSQKTGRTYRLPSEAEWEYACRAGTTTPFSFGETITPDLVNYDGTSTYASAPKGQNRQKTTPVGSFPPNPFGLYDMHGNVWELCQDHYHDNYNGAPTDGRAWVSDNTNFRLLRGGCWGDYPKICRSASRYNYGREERAYVPQVIGFRVVCAVGSILQ</sequence>
<dbReference type="InterPro" id="IPR051043">
    <property type="entry name" value="Sulfatase_Mod_Factor_Kinase"/>
</dbReference>
<dbReference type="InterPro" id="IPR016187">
    <property type="entry name" value="CTDL_fold"/>
</dbReference>
<dbReference type="Pfam" id="PF03781">
    <property type="entry name" value="FGE-sulfatase"/>
    <property type="match status" value="1"/>
</dbReference>
<evidence type="ECO:0000313" key="2">
    <source>
        <dbReference type="EMBL" id="MBD2613135.1"/>
    </source>
</evidence>
<proteinExistence type="predicted"/>
<name>A0ABR8HD94_NOSPU</name>
<gene>
    <name evidence="2" type="ORF">H6G94_17950</name>
</gene>
<evidence type="ECO:0000313" key="3">
    <source>
        <dbReference type="Proteomes" id="UP000606396"/>
    </source>
</evidence>